<dbReference type="InterPro" id="IPR021732">
    <property type="entry name" value="DUF3301"/>
</dbReference>
<dbReference type="Pfam" id="PF11743">
    <property type="entry name" value="DUF3301"/>
    <property type="match status" value="1"/>
</dbReference>
<reference evidence="1 2" key="1">
    <citation type="journal article" date="2013" name="Int. J. Syst. Evol. Microbiol.">
        <title>Celerinatantimonas yamalensis sp. nov., a cold-adapted diazotrophic bacterium from a cold permafrost brine.</title>
        <authorList>
            <person name="Shcherbakova V."/>
            <person name="Chuvilskaya N."/>
            <person name="Rivkina E."/>
            <person name="Demidov N."/>
            <person name="Uchaeva V."/>
            <person name="Suetin S."/>
            <person name="Suzina N."/>
            <person name="Gilichinsky D."/>
        </authorList>
    </citation>
    <scope>NUCLEOTIDE SEQUENCE [LARGE SCALE GENOMIC DNA]</scope>
    <source>
        <strain evidence="1 2">C7</strain>
    </source>
</reference>
<dbReference type="RefSeq" id="WP_408624091.1">
    <property type="nucleotide sequence ID" value="NZ_JBEQCT010000005.1"/>
</dbReference>
<proteinExistence type="predicted"/>
<protein>
    <submittedName>
        <fullName evidence="1">DUF3301 domain-containing protein</fullName>
    </submittedName>
</protein>
<name>A0ABW9GAR0_9GAMM</name>
<comment type="caution">
    <text evidence="1">The sequence shown here is derived from an EMBL/GenBank/DDBJ whole genome shotgun (WGS) entry which is preliminary data.</text>
</comment>
<dbReference type="Proteomes" id="UP001629953">
    <property type="component" value="Unassembled WGS sequence"/>
</dbReference>
<evidence type="ECO:0000313" key="2">
    <source>
        <dbReference type="Proteomes" id="UP001629953"/>
    </source>
</evidence>
<gene>
    <name evidence="1" type="ORF">ABUE30_12380</name>
</gene>
<organism evidence="1 2">
    <name type="scientific">Celerinatantimonas yamalensis</name>
    <dbReference type="NCBI Taxonomy" id="559956"/>
    <lineage>
        <taxon>Bacteria</taxon>
        <taxon>Pseudomonadati</taxon>
        <taxon>Pseudomonadota</taxon>
        <taxon>Gammaproteobacteria</taxon>
        <taxon>Celerinatantimonadaceae</taxon>
        <taxon>Celerinatantimonas</taxon>
    </lineage>
</organism>
<keyword evidence="2" id="KW-1185">Reference proteome</keyword>
<evidence type="ECO:0000313" key="1">
    <source>
        <dbReference type="EMBL" id="MFM2485841.1"/>
    </source>
</evidence>
<dbReference type="EMBL" id="JBEQCT010000005">
    <property type="protein sequence ID" value="MFM2485841.1"/>
    <property type="molecule type" value="Genomic_DNA"/>
</dbReference>
<sequence length="119" mass="14049">MVSTWGLLLLCLIGGLFWRHRQQAEQARGLIYRHCQQLELQVLDIHYAGWGYQRHQKPRWFGQYQFEFTNVPNRRFSGRLLIGARCYRFELQPYPDPSLTNYAPIADSRPVIGPPNEET</sequence>
<accession>A0ABW9GAR0</accession>